<accession>A0A1G5NQJ3</accession>
<keyword evidence="3" id="KW-1185">Reference proteome</keyword>
<evidence type="ECO:0000313" key="3">
    <source>
        <dbReference type="Proteomes" id="UP000199347"/>
    </source>
</evidence>
<feature type="signal peptide" evidence="1">
    <location>
        <begin position="1"/>
        <end position="37"/>
    </location>
</feature>
<dbReference type="InterPro" id="IPR010634">
    <property type="entry name" value="DUF1223"/>
</dbReference>
<evidence type="ECO:0008006" key="4">
    <source>
        <dbReference type="Google" id="ProtNLM"/>
    </source>
</evidence>
<reference evidence="3" key="1">
    <citation type="submission" date="2016-10" db="EMBL/GenBank/DDBJ databases">
        <authorList>
            <person name="Varghese N."/>
            <person name="Submissions S."/>
        </authorList>
    </citation>
    <scope>NUCLEOTIDE SEQUENCE [LARGE SCALE GENOMIC DNA]</scope>
    <source>
        <strain evidence="3">DSM 2698</strain>
    </source>
</reference>
<dbReference type="SUPFAM" id="SSF52833">
    <property type="entry name" value="Thioredoxin-like"/>
    <property type="match status" value="1"/>
</dbReference>
<protein>
    <recommendedName>
        <fullName evidence="4">DUF1223 domain-containing protein</fullName>
    </recommendedName>
</protein>
<dbReference type="RefSeq" id="WP_200170550.1">
    <property type="nucleotide sequence ID" value="NZ_FMVW01000005.1"/>
</dbReference>
<keyword evidence="1" id="KW-0732">Signal</keyword>
<proteinExistence type="predicted"/>
<dbReference type="Proteomes" id="UP000199347">
    <property type="component" value="Unassembled WGS sequence"/>
</dbReference>
<name>A0A1G5NQJ3_AFIMA</name>
<feature type="chain" id="PRO_5011454722" description="DUF1223 domain-containing protein" evidence="1">
    <location>
        <begin position="38"/>
        <end position="267"/>
    </location>
</feature>
<gene>
    <name evidence="2" type="ORF">SAMN03080610_02484</name>
</gene>
<evidence type="ECO:0000313" key="2">
    <source>
        <dbReference type="EMBL" id="SCZ39657.1"/>
    </source>
</evidence>
<dbReference type="STRING" id="1120955.SAMN03080610_02484"/>
<dbReference type="AlphaFoldDB" id="A0A1G5NQJ3"/>
<dbReference type="Pfam" id="PF06764">
    <property type="entry name" value="DUF1223"/>
    <property type="match status" value="1"/>
</dbReference>
<organism evidence="2 3">
    <name type="scientific">Afifella marina DSM 2698</name>
    <dbReference type="NCBI Taxonomy" id="1120955"/>
    <lineage>
        <taxon>Bacteria</taxon>
        <taxon>Pseudomonadati</taxon>
        <taxon>Pseudomonadota</taxon>
        <taxon>Alphaproteobacteria</taxon>
        <taxon>Hyphomicrobiales</taxon>
        <taxon>Afifellaceae</taxon>
        <taxon>Afifella</taxon>
    </lineage>
</organism>
<dbReference type="InterPro" id="IPR036249">
    <property type="entry name" value="Thioredoxin-like_sf"/>
</dbReference>
<dbReference type="EMBL" id="FMVW01000005">
    <property type="protein sequence ID" value="SCZ39657.1"/>
    <property type="molecule type" value="Genomic_DNA"/>
</dbReference>
<dbReference type="PANTHER" id="PTHR36057">
    <property type="match status" value="1"/>
</dbReference>
<sequence length="267" mass="28528">MRRVMHRYFRLFPSALPAALALALGVALAIAPAPAKAESAQAATPGSGTKAVIELFTSQGCSACPPADAFLNELSTHDDLIVLSLPVDYWDYLGWKDTLAQPENTARQRAYAAVRGDGKVYTPQMVVNGHGHYVGSNRHKISSLLATAHLPVAVSLSRTHKRLNVEIGAGTLPKDGMVTVRLVTFLKKVEVPIRSGENRGRTLTYRNVVLDNEPIGMWDGKAMKLALPTEAVMEGPGKGCAIILQLESDKGPGRILGAGTLRAEAQG</sequence>
<dbReference type="PANTHER" id="PTHR36057:SF1">
    <property type="entry name" value="LIPOPROTEIN LIPID ATTACHMENT SITE-LIKE PROTEIN, PUTATIVE (DUF1223)-RELATED"/>
    <property type="match status" value="1"/>
</dbReference>
<evidence type="ECO:0000256" key="1">
    <source>
        <dbReference type="SAM" id="SignalP"/>
    </source>
</evidence>